<organism evidence="2">
    <name type="scientific">Clostridium botulinum B str. Osaka05</name>
    <dbReference type="NCBI Taxonomy" id="1407017"/>
    <lineage>
        <taxon>Bacteria</taxon>
        <taxon>Bacillati</taxon>
        <taxon>Bacillota</taxon>
        <taxon>Clostridia</taxon>
        <taxon>Eubacteriales</taxon>
        <taxon>Clostridiaceae</taxon>
        <taxon>Clostridium</taxon>
    </lineage>
</organism>
<name>A0A060N4R7_CLOBO</name>
<dbReference type="InterPro" id="IPR059180">
    <property type="entry name" value="3D_YorM"/>
</dbReference>
<dbReference type="RefSeq" id="WP_030031825.1">
    <property type="nucleotide sequence ID" value="NZ_BA000058.1"/>
</dbReference>
<sequence>MKSKEITKLIVLLALTSSILLTCNLNKRNKQLIEEERNKKSIKYIIENQDKYHKILNKIEKHKEEERQKRIKLEKEKKRQEQIRKQKELKEKRKKEEHWYDVKVTYYTSSYSDCQKTDGIGANNRKLSRGDCALPQEFPFGTKIYIEGLGIVENQDRGGAIHFIGNNTFVVDIFIPDASDEYISNLGVKWTKAKVIK</sequence>
<gene>
    <name evidence="2" type="ORF">CBO05P1_058</name>
</gene>
<proteinExistence type="predicted"/>
<reference evidence="2" key="1">
    <citation type="submission" date="2013-10" db="EMBL/GenBank/DDBJ databases">
        <title>Draft genome sequence of Clostridium botulinum type B strain Osaka05.</title>
        <authorList>
            <person name="Sakaguchi Y."/>
            <person name="Hosomi K."/>
            <person name="Uchiyama J."/>
            <person name="Ogura Y."/>
            <person name="Sakaguchi M."/>
            <person name="Kohda T."/>
            <person name="Mukamoto M."/>
            <person name="Misawa N."/>
            <person name="Matsuzaki S."/>
            <person name="Hayashi T."/>
            <person name="Kozaki S."/>
        </authorList>
    </citation>
    <scope>NUCLEOTIDE SEQUENCE</scope>
    <source>
        <strain evidence="2">Osaka05</strain>
    </source>
</reference>
<dbReference type="HOGENOM" id="CLU_1382005_0_0_9"/>
<protein>
    <recommendedName>
        <fullName evidence="3">3D domain-containing protein</fullName>
    </recommendedName>
</protein>
<dbReference type="CDD" id="cd14667">
    <property type="entry name" value="3D_containing_proteins"/>
    <property type="match status" value="1"/>
</dbReference>
<dbReference type="EMBL" id="BA000058">
    <property type="protein sequence ID" value="BAO04777.1"/>
    <property type="molecule type" value="Genomic_DNA"/>
</dbReference>
<feature type="coiled-coil region" evidence="1">
    <location>
        <begin position="45"/>
        <end position="95"/>
    </location>
</feature>
<keyword evidence="1" id="KW-0175">Coiled coil</keyword>
<dbReference type="Proteomes" id="UP000054164">
    <property type="component" value="Unassembled WGS sequence"/>
</dbReference>
<dbReference type="AlphaFoldDB" id="A0A060N4R7"/>
<evidence type="ECO:0008006" key="3">
    <source>
        <dbReference type="Google" id="ProtNLM"/>
    </source>
</evidence>
<evidence type="ECO:0000256" key="1">
    <source>
        <dbReference type="SAM" id="Coils"/>
    </source>
</evidence>
<accession>A0A060N4R7</accession>
<evidence type="ECO:0000313" key="2">
    <source>
        <dbReference type="EMBL" id="BAO04777.1"/>
    </source>
</evidence>